<dbReference type="Gene3D" id="3.30.1120.90">
    <property type="entry name" value="Nucleosome assembly protein"/>
    <property type="match status" value="1"/>
</dbReference>
<evidence type="ECO:0000313" key="4">
    <source>
        <dbReference type="Proteomes" id="UP000095192"/>
    </source>
</evidence>
<dbReference type="GO" id="GO:0005634">
    <property type="term" value="C:nucleus"/>
    <property type="evidence" value="ECO:0007669"/>
    <property type="project" value="InterPro"/>
</dbReference>
<dbReference type="OrthoDB" id="354569at2759"/>
<dbReference type="VEuPathDB" id="ToxoDB:LOC34618078"/>
<comment type="caution">
    <text evidence="3">The sequence shown here is derived from an EMBL/GenBank/DDBJ whole genome shotgun (WGS) entry which is preliminary data.</text>
</comment>
<dbReference type="EMBL" id="JROU02001065">
    <property type="protein sequence ID" value="OEH77520.1"/>
    <property type="molecule type" value="Genomic_DNA"/>
</dbReference>
<dbReference type="VEuPathDB" id="ToxoDB:cyc_00995"/>
<comment type="similarity">
    <text evidence="1 2">Belongs to the nucleosome assembly protein (NAP) family.</text>
</comment>
<gene>
    <name evidence="3" type="ORF">cyc_00995</name>
</gene>
<dbReference type="Gene3D" id="4.10.170.10">
    <property type="entry name" value="p53-like tetramerisation domain"/>
    <property type="match status" value="1"/>
</dbReference>
<name>A0A1D3D240_9EIME</name>
<reference evidence="3 4" key="1">
    <citation type="journal article" date="2016" name="BMC Genomics">
        <title>Comparative genomics reveals Cyclospora cayetanensis possesses coccidia-like metabolism and invasion components but unique surface antigens.</title>
        <authorList>
            <person name="Liu S."/>
            <person name="Wang L."/>
            <person name="Zheng H."/>
            <person name="Xu Z."/>
            <person name="Roellig D.M."/>
            <person name="Li N."/>
            <person name="Frace M.A."/>
            <person name="Tang K."/>
            <person name="Arrowood M.J."/>
            <person name="Moss D.M."/>
            <person name="Zhang L."/>
            <person name="Feng Y."/>
            <person name="Xiao L."/>
        </authorList>
    </citation>
    <scope>NUCLEOTIDE SEQUENCE [LARGE SCALE GENOMIC DNA]</scope>
    <source>
        <strain evidence="3 4">CHN_HEN01</strain>
    </source>
</reference>
<organism evidence="3 4">
    <name type="scientific">Cyclospora cayetanensis</name>
    <dbReference type="NCBI Taxonomy" id="88456"/>
    <lineage>
        <taxon>Eukaryota</taxon>
        <taxon>Sar</taxon>
        <taxon>Alveolata</taxon>
        <taxon>Apicomplexa</taxon>
        <taxon>Conoidasida</taxon>
        <taxon>Coccidia</taxon>
        <taxon>Eucoccidiorida</taxon>
        <taxon>Eimeriorina</taxon>
        <taxon>Eimeriidae</taxon>
        <taxon>Cyclospora</taxon>
    </lineage>
</organism>
<dbReference type="Proteomes" id="UP000095192">
    <property type="component" value="Unassembled WGS sequence"/>
</dbReference>
<dbReference type="InterPro" id="IPR002164">
    <property type="entry name" value="NAP_family"/>
</dbReference>
<sequence length="261" mass="29904">MPKRERTSATTEEAEAKQRKVDGSYSGRDESDAEELLKPFMEDLEEIQRALQDLDEQCARKQMEVQKEFDLSKKPILEKRQSVLDKIPGFWATAIRNHHMFALMSEADEPVLQHLKSIQLDDNLDDSGSYRIKFVFAEGAKEHFSPLELVKEVRFGPPGPADEEVVEATEICWTDKEKNPVAVVLAEREKGGEEDTASWSLFEWFTKDPWPESRPDVGEVIRREIWHSPVAFFLGDALSEDEDGLSDELNDSESENDEDEE</sequence>
<dbReference type="AlphaFoldDB" id="A0A1D3D240"/>
<dbReference type="PANTHER" id="PTHR11875">
    <property type="entry name" value="TESTIS-SPECIFIC Y-ENCODED PROTEIN"/>
    <property type="match status" value="1"/>
</dbReference>
<dbReference type="GO" id="GO:0006334">
    <property type="term" value="P:nucleosome assembly"/>
    <property type="evidence" value="ECO:0007669"/>
    <property type="project" value="InterPro"/>
</dbReference>
<dbReference type="Pfam" id="PF00956">
    <property type="entry name" value="NAP"/>
    <property type="match status" value="1"/>
</dbReference>
<evidence type="ECO:0000256" key="2">
    <source>
        <dbReference type="RuleBase" id="RU003876"/>
    </source>
</evidence>
<dbReference type="SUPFAM" id="SSF143113">
    <property type="entry name" value="NAP-like"/>
    <property type="match status" value="1"/>
</dbReference>
<dbReference type="InterPro" id="IPR036674">
    <property type="entry name" value="p53_tetramer_sf"/>
</dbReference>
<accession>A0A1D3D240</accession>
<evidence type="ECO:0000256" key="1">
    <source>
        <dbReference type="ARBA" id="ARBA00009947"/>
    </source>
</evidence>
<dbReference type="InterPro" id="IPR037231">
    <property type="entry name" value="NAP-like_sf"/>
</dbReference>
<evidence type="ECO:0000313" key="3">
    <source>
        <dbReference type="EMBL" id="OEH77520.1"/>
    </source>
</evidence>
<dbReference type="GO" id="GO:0051262">
    <property type="term" value="P:protein tetramerization"/>
    <property type="evidence" value="ECO:0007669"/>
    <property type="project" value="InterPro"/>
</dbReference>
<proteinExistence type="inferred from homology"/>
<dbReference type="GeneID" id="34618078"/>
<keyword evidence="4" id="KW-1185">Reference proteome</keyword>
<protein>
    <submittedName>
        <fullName evidence="3">Nucleosome assembly protein</fullName>
    </submittedName>
</protein>